<protein>
    <submittedName>
        <fullName evidence="1">Uncharacterized protein</fullName>
    </submittedName>
</protein>
<reference evidence="1" key="1">
    <citation type="submission" date="2013-11" db="EMBL/GenBank/DDBJ databases">
        <title>The Genome Sequence of Phytophthora parasitica CJ02B3.</title>
        <authorList>
            <consortium name="The Broad Institute Genomics Platform"/>
            <person name="Russ C."/>
            <person name="Tyler B."/>
            <person name="Panabieres F."/>
            <person name="Shan W."/>
            <person name="Tripathy S."/>
            <person name="Grunwald N."/>
            <person name="Machado M."/>
            <person name="Johnson C.S."/>
            <person name="Arredondo F."/>
            <person name="Hong C."/>
            <person name="Coffey M."/>
            <person name="Young S.K."/>
            <person name="Zeng Q."/>
            <person name="Gargeya S."/>
            <person name="Fitzgerald M."/>
            <person name="Abouelleil A."/>
            <person name="Alvarado L."/>
            <person name="Chapman S.B."/>
            <person name="Gainer-Dewar J."/>
            <person name="Goldberg J."/>
            <person name="Griggs A."/>
            <person name="Gujja S."/>
            <person name="Hansen M."/>
            <person name="Howarth C."/>
            <person name="Imamovic A."/>
            <person name="Ireland A."/>
            <person name="Larimer J."/>
            <person name="McCowan C."/>
            <person name="Murphy C."/>
            <person name="Pearson M."/>
            <person name="Poon T.W."/>
            <person name="Priest M."/>
            <person name="Roberts A."/>
            <person name="Saif S."/>
            <person name="Shea T."/>
            <person name="Sykes S."/>
            <person name="Wortman J."/>
            <person name="Nusbaum C."/>
            <person name="Birren B."/>
        </authorList>
    </citation>
    <scope>NUCLEOTIDE SEQUENCE [LARGE SCALE GENOMIC DNA]</scope>
    <source>
        <strain evidence="1">CJ02B3</strain>
    </source>
</reference>
<dbReference type="AlphaFoldDB" id="W2FIZ1"/>
<evidence type="ECO:0000313" key="1">
    <source>
        <dbReference type="EMBL" id="ETK70737.1"/>
    </source>
</evidence>
<name>W2FIZ1_PHYNI</name>
<dbReference type="EMBL" id="KI690186">
    <property type="protein sequence ID" value="ETK70737.1"/>
    <property type="molecule type" value="Genomic_DNA"/>
</dbReference>
<accession>W2FIZ1</accession>
<sequence length="205" mass="22883">MTVFVCSIGGCGANDDDVEREAVVEVWAASDEGVSILVVGTAHGLLEISSVGKFFSKRGLPWSAILREELRLRATQPQRPRPRPALKAVPSAWQWGQASRQVALEERSKNWTTEETLELVQVWRQEFEKPRDSGEPTAFLNTAIYNTFKALCGGVTERSEKVVTDKKNTLPIAYKFMVGINNNRFTKLVLALEIFASSGPSNRWK</sequence>
<proteinExistence type="predicted"/>
<organism evidence="1">
    <name type="scientific">Phytophthora nicotianae</name>
    <name type="common">Potato buckeye rot agent</name>
    <name type="synonym">Phytophthora parasitica</name>
    <dbReference type="NCBI Taxonomy" id="4792"/>
    <lineage>
        <taxon>Eukaryota</taxon>
        <taxon>Sar</taxon>
        <taxon>Stramenopiles</taxon>
        <taxon>Oomycota</taxon>
        <taxon>Peronosporomycetes</taxon>
        <taxon>Peronosporales</taxon>
        <taxon>Peronosporaceae</taxon>
        <taxon>Phytophthora</taxon>
    </lineage>
</organism>
<gene>
    <name evidence="1" type="ORF">L915_21937</name>
</gene>
<dbReference type="Proteomes" id="UP000053236">
    <property type="component" value="Unassembled WGS sequence"/>
</dbReference>